<organism evidence="3 4">
    <name type="scientific">Mucilaginibacter dorajii</name>
    <dbReference type="NCBI Taxonomy" id="692994"/>
    <lineage>
        <taxon>Bacteria</taxon>
        <taxon>Pseudomonadati</taxon>
        <taxon>Bacteroidota</taxon>
        <taxon>Sphingobacteriia</taxon>
        <taxon>Sphingobacteriales</taxon>
        <taxon>Sphingobacteriaceae</taxon>
        <taxon>Mucilaginibacter</taxon>
    </lineage>
</organism>
<gene>
    <name evidence="3" type="ORF">GCM10022210_31670</name>
</gene>
<dbReference type="SUPFAM" id="SSF55961">
    <property type="entry name" value="Bet v1-like"/>
    <property type="match status" value="1"/>
</dbReference>
<protein>
    <submittedName>
        <fullName evidence="3">SRPBCC family protein</fullName>
    </submittedName>
</protein>
<evidence type="ECO:0000313" key="4">
    <source>
        <dbReference type="Proteomes" id="UP001500742"/>
    </source>
</evidence>
<evidence type="ECO:0000313" key="3">
    <source>
        <dbReference type="EMBL" id="GAA3978369.1"/>
    </source>
</evidence>
<dbReference type="Proteomes" id="UP001500742">
    <property type="component" value="Unassembled WGS sequence"/>
</dbReference>
<dbReference type="InterPro" id="IPR023393">
    <property type="entry name" value="START-like_dom_sf"/>
</dbReference>
<name>A0ABP7Q8G0_9SPHI</name>
<keyword evidence="4" id="KW-1185">Reference proteome</keyword>
<dbReference type="RefSeq" id="WP_259096288.1">
    <property type="nucleotide sequence ID" value="NZ_BAAAZC010000023.1"/>
</dbReference>
<comment type="caution">
    <text evidence="3">The sequence shown here is derived from an EMBL/GenBank/DDBJ whole genome shotgun (WGS) entry which is preliminary data.</text>
</comment>
<sequence>MELKTKINAEEGKQFLVITREFDLPLELLFKAHVEPEIVEQWMGTKVLKLENKKHGGWQFETSDNKGNVVFRANGVFHEFIPNQKITRTFEMENAPFGVQLEFVEFEKLTDNTSKVSMLSVYKSVELRDQMLKLPFAQGLNYAHNRLQEIAGKLK</sequence>
<dbReference type="InterPro" id="IPR013538">
    <property type="entry name" value="ASHA1/2-like_C"/>
</dbReference>
<dbReference type="EMBL" id="BAAAZC010000023">
    <property type="protein sequence ID" value="GAA3978369.1"/>
    <property type="molecule type" value="Genomic_DNA"/>
</dbReference>
<comment type="similarity">
    <text evidence="1">Belongs to the AHA1 family.</text>
</comment>
<dbReference type="Gene3D" id="3.30.530.20">
    <property type="match status" value="1"/>
</dbReference>
<reference evidence="4" key="1">
    <citation type="journal article" date="2019" name="Int. J. Syst. Evol. Microbiol.">
        <title>The Global Catalogue of Microorganisms (GCM) 10K type strain sequencing project: providing services to taxonomists for standard genome sequencing and annotation.</title>
        <authorList>
            <consortium name="The Broad Institute Genomics Platform"/>
            <consortium name="The Broad Institute Genome Sequencing Center for Infectious Disease"/>
            <person name="Wu L."/>
            <person name="Ma J."/>
        </authorList>
    </citation>
    <scope>NUCLEOTIDE SEQUENCE [LARGE SCALE GENOMIC DNA]</scope>
    <source>
        <strain evidence="4">JCM 16601</strain>
    </source>
</reference>
<proteinExistence type="inferred from homology"/>
<accession>A0ABP7Q8G0</accession>
<dbReference type="Pfam" id="PF08327">
    <property type="entry name" value="AHSA1"/>
    <property type="match status" value="1"/>
</dbReference>
<evidence type="ECO:0000259" key="2">
    <source>
        <dbReference type="Pfam" id="PF08327"/>
    </source>
</evidence>
<feature type="domain" description="Activator of Hsp90 ATPase homologue 1/2-like C-terminal" evidence="2">
    <location>
        <begin position="23"/>
        <end position="151"/>
    </location>
</feature>
<evidence type="ECO:0000256" key="1">
    <source>
        <dbReference type="ARBA" id="ARBA00006817"/>
    </source>
</evidence>